<reference evidence="2" key="1">
    <citation type="submission" date="2017-08" db="EMBL/GenBank/DDBJ databases">
        <title>A dynamic microbial community with high functional redundancy inhabits the cold, oxic subseafloor aquifer.</title>
        <authorList>
            <person name="Tully B.J."/>
            <person name="Wheat C.G."/>
            <person name="Glazer B.T."/>
            <person name="Huber J.A."/>
        </authorList>
    </citation>
    <scope>NUCLEOTIDE SEQUENCE [LARGE SCALE GENOMIC DNA]</scope>
</reference>
<dbReference type="Proteomes" id="UP000218327">
    <property type="component" value="Unassembled WGS sequence"/>
</dbReference>
<dbReference type="EMBL" id="NVVJ01000020">
    <property type="protein sequence ID" value="PCJ25087.1"/>
    <property type="molecule type" value="Genomic_DNA"/>
</dbReference>
<evidence type="ECO:0000313" key="1">
    <source>
        <dbReference type="EMBL" id="PCJ25087.1"/>
    </source>
</evidence>
<protein>
    <submittedName>
        <fullName evidence="1">Uncharacterized protein</fullName>
    </submittedName>
</protein>
<proteinExistence type="predicted"/>
<sequence length="254" mass="28836">MSKEVVSVQLEWKYSPNSYLEESKSIPFAGGQLEIENGVAKTEVDSKLYYEEPSILDYLTKLIESELVAVQLETHNKFKLTKAGRTEIRADGSKNIFVEVEPMVLKLSMGTADIVIRDKNDNIVSDTRSDRIDKKNTVSALLVKHWESDSTLDRMLKSYQNAVEDAEDEFVHLYEIRDALSRRFQSQKTAISELKIANSDWKNLGKLANSLPLSQGRHRGNAEGPLREANSAELKEARDSAVNLIHKYLEYLEN</sequence>
<gene>
    <name evidence="1" type="ORF">COA96_08050</name>
</gene>
<organism evidence="1 2">
    <name type="scientific">SAR86 cluster bacterium</name>
    <dbReference type="NCBI Taxonomy" id="2030880"/>
    <lineage>
        <taxon>Bacteria</taxon>
        <taxon>Pseudomonadati</taxon>
        <taxon>Pseudomonadota</taxon>
        <taxon>Gammaproteobacteria</taxon>
        <taxon>SAR86 cluster</taxon>
    </lineage>
</organism>
<accession>A0A2A5B0K5</accession>
<evidence type="ECO:0000313" key="2">
    <source>
        <dbReference type="Proteomes" id="UP000218327"/>
    </source>
</evidence>
<comment type="caution">
    <text evidence="1">The sequence shown here is derived from an EMBL/GenBank/DDBJ whole genome shotgun (WGS) entry which is preliminary data.</text>
</comment>
<name>A0A2A5B0K5_9GAMM</name>
<dbReference type="AlphaFoldDB" id="A0A2A5B0K5"/>